<accession>C5FT01</accession>
<proteinExistence type="predicted"/>
<dbReference type="VEuPathDB" id="FungiDB:MCYG_05823"/>
<dbReference type="EMBL" id="DS995705">
    <property type="protein sequence ID" value="EEQ33004.1"/>
    <property type="molecule type" value="Genomic_DNA"/>
</dbReference>
<reference evidence="2" key="1">
    <citation type="journal article" date="2012" name="MBio">
        <title>Comparative genome analysis of Trichophyton rubrum and related dermatophytes reveals candidate genes involved in infection.</title>
        <authorList>
            <person name="Martinez D.A."/>
            <person name="Oliver B.G."/>
            <person name="Graeser Y."/>
            <person name="Goldberg J.M."/>
            <person name="Li W."/>
            <person name="Martinez-Rossi N.M."/>
            <person name="Monod M."/>
            <person name="Shelest E."/>
            <person name="Barton R.C."/>
            <person name="Birch E."/>
            <person name="Brakhage A.A."/>
            <person name="Chen Z."/>
            <person name="Gurr S.J."/>
            <person name="Heiman D."/>
            <person name="Heitman J."/>
            <person name="Kosti I."/>
            <person name="Rossi A."/>
            <person name="Saif S."/>
            <person name="Samalova M."/>
            <person name="Saunders C.W."/>
            <person name="Shea T."/>
            <person name="Summerbell R.C."/>
            <person name="Xu J."/>
            <person name="Young S."/>
            <person name="Zeng Q."/>
            <person name="Birren B.W."/>
            <person name="Cuomo C.A."/>
            <person name="White T.C."/>
        </authorList>
    </citation>
    <scope>NUCLEOTIDE SEQUENCE [LARGE SCALE GENOMIC DNA]</scope>
    <source>
        <strain evidence="2">ATCC MYA-4605 / CBS 113480</strain>
    </source>
</reference>
<dbReference type="GeneID" id="9225929"/>
<evidence type="ECO:0000313" key="1">
    <source>
        <dbReference type="EMBL" id="EEQ33004.1"/>
    </source>
</evidence>
<sequence length="204" mass="22979">MTKGQEVVVREVGDHAATFRLLRVQTLEVYTELDCGDQHQTINEEDQLEVPWSFFSYQSRLGILQCLERSQSNIYDGTNSTAYMYIKSPIASLQMLLLEKPNKVTKRSGRFGRLVLNLLRRLLRLTGGLFGLFTEYPGANRQTTAVCTRVAVGEELASLARATVNGQIVSFLHLASTLFDEWTGVISWEKGNKGKKGSSLRLFR</sequence>
<name>C5FT01_ARTOC</name>
<protein>
    <submittedName>
        <fullName evidence="1">Uncharacterized protein</fullName>
    </submittedName>
</protein>
<dbReference type="HOGENOM" id="CLU_1342956_0_0_1"/>
<keyword evidence="2" id="KW-1185">Reference proteome</keyword>
<evidence type="ECO:0000313" key="2">
    <source>
        <dbReference type="Proteomes" id="UP000002035"/>
    </source>
</evidence>
<dbReference type="AlphaFoldDB" id="C5FT01"/>
<organism evidence="1 2">
    <name type="scientific">Arthroderma otae (strain ATCC MYA-4605 / CBS 113480)</name>
    <name type="common">Microsporum canis</name>
    <dbReference type="NCBI Taxonomy" id="554155"/>
    <lineage>
        <taxon>Eukaryota</taxon>
        <taxon>Fungi</taxon>
        <taxon>Dikarya</taxon>
        <taxon>Ascomycota</taxon>
        <taxon>Pezizomycotina</taxon>
        <taxon>Eurotiomycetes</taxon>
        <taxon>Eurotiomycetidae</taxon>
        <taxon>Onygenales</taxon>
        <taxon>Arthrodermataceae</taxon>
        <taxon>Microsporum</taxon>
    </lineage>
</organism>
<gene>
    <name evidence="1" type="ORF">MCYG_05823</name>
</gene>
<dbReference type="RefSeq" id="XP_002845954.1">
    <property type="nucleotide sequence ID" value="XM_002845908.1"/>
</dbReference>
<dbReference type="Proteomes" id="UP000002035">
    <property type="component" value="Unassembled WGS sequence"/>
</dbReference>